<organism evidence="6 7">
    <name type="scientific">Mariprofundus ferrooxydans PV-1</name>
    <dbReference type="NCBI Taxonomy" id="314345"/>
    <lineage>
        <taxon>Bacteria</taxon>
        <taxon>Pseudomonadati</taxon>
        <taxon>Pseudomonadota</taxon>
        <taxon>Candidatius Mariprofundia</taxon>
        <taxon>Mariprofundales</taxon>
        <taxon>Mariprofundaceae</taxon>
        <taxon>Mariprofundus</taxon>
    </lineage>
</organism>
<evidence type="ECO:0000256" key="3">
    <source>
        <dbReference type="ARBA" id="ARBA00031983"/>
    </source>
</evidence>
<dbReference type="InterPro" id="IPR049788">
    <property type="entry name" value="PpnN"/>
</dbReference>
<dbReference type="GO" id="GO:0008714">
    <property type="term" value="F:AMP nucleosidase activity"/>
    <property type="evidence" value="ECO:0007669"/>
    <property type="project" value="UniProtKB-EC"/>
</dbReference>
<comment type="catalytic activity">
    <reaction evidence="1">
        <text>AMP + H2O = D-ribose 5-phosphate + adenine</text>
        <dbReference type="Rhea" id="RHEA:20129"/>
        <dbReference type="ChEBI" id="CHEBI:15377"/>
        <dbReference type="ChEBI" id="CHEBI:16708"/>
        <dbReference type="ChEBI" id="CHEBI:78346"/>
        <dbReference type="ChEBI" id="CHEBI:456215"/>
        <dbReference type="EC" id="3.2.2.4"/>
    </reaction>
</comment>
<dbReference type="SUPFAM" id="SSF102405">
    <property type="entry name" value="MCP/YpsA-like"/>
    <property type="match status" value="1"/>
</dbReference>
<evidence type="ECO:0000259" key="5">
    <source>
        <dbReference type="Pfam" id="PF14793"/>
    </source>
</evidence>
<protein>
    <recommendedName>
        <fullName evidence="3">AMP nucleosidase</fullName>
        <ecNumber evidence="2">3.2.2.4</ecNumber>
    </recommendedName>
    <alternativeName>
        <fullName evidence="3">AMP nucleosidase</fullName>
    </alternativeName>
</protein>
<dbReference type="InParanoid" id="Q0F2V1"/>
<dbReference type="Pfam" id="PF14793">
    <property type="entry name" value="DUF4478"/>
    <property type="match status" value="1"/>
</dbReference>
<dbReference type="Gene3D" id="3.30.1850.10">
    <property type="entry name" value="MoCo carrier protein-like"/>
    <property type="match status" value="1"/>
</dbReference>
<dbReference type="InterPro" id="IPR037153">
    <property type="entry name" value="PpnN-like_sf"/>
</dbReference>
<keyword evidence="7" id="KW-1185">Reference proteome</keyword>
<evidence type="ECO:0000259" key="4">
    <source>
        <dbReference type="Pfam" id="PF11892"/>
    </source>
</evidence>
<evidence type="ECO:0000313" key="6">
    <source>
        <dbReference type="EMBL" id="EAU56190.1"/>
    </source>
</evidence>
<dbReference type="FunCoup" id="Q0F2V1">
    <property type="interactions" value="72"/>
</dbReference>
<dbReference type="NCBIfam" id="NF038390">
    <property type="entry name" value="Nsidase_PpnN"/>
    <property type="match status" value="1"/>
</dbReference>
<dbReference type="Pfam" id="PF03641">
    <property type="entry name" value="Lysine_decarbox"/>
    <property type="match status" value="1"/>
</dbReference>
<dbReference type="PANTHER" id="PTHR43393">
    <property type="entry name" value="CYTOKININ RIBOSIDE 5'-MONOPHOSPHATE PHOSPHORIBOHYDROLASE"/>
    <property type="match status" value="1"/>
</dbReference>
<evidence type="ECO:0000313" key="7">
    <source>
        <dbReference type="Proteomes" id="UP000005297"/>
    </source>
</evidence>
<dbReference type="AlphaFoldDB" id="Q0F2V1"/>
<dbReference type="HOGENOM" id="CLU_047550_0_0_0"/>
<accession>Q0F2V1</accession>
<feature type="domain" description="Pyrimidine/purine nucleotide 5'-monophosphate nucleosidase N-terminal" evidence="5">
    <location>
        <begin position="30"/>
        <end position="136"/>
    </location>
</feature>
<dbReference type="GO" id="GO:0005829">
    <property type="term" value="C:cytosol"/>
    <property type="evidence" value="ECO:0007669"/>
    <property type="project" value="TreeGrafter"/>
</dbReference>
<dbReference type="InterPro" id="IPR027820">
    <property type="entry name" value="PpnN_N"/>
</dbReference>
<evidence type="ECO:0000256" key="2">
    <source>
        <dbReference type="ARBA" id="ARBA00011985"/>
    </source>
</evidence>
<evidence type="ECO:0000256" key="1">
    <source>
        <dbReference type="ARBA" id="ARBA00000274"/>
    </source>
</evidence>
<dbReference type="EC" id="3.2.2.4" evidence="2"/>
<dbReference type="PANTHER" id="PTHR43393:SF1">
    <property type="entry name" value="PYRIMIDINE_PURINE NUCLEOTIDE 5'-MONOPHOSPHATE NUCLEOSIDASE"/>
    <property type="match status" value="1"/>
</dbReference>
<comment type="caution">
    <text evidence="6">The sequence shown here is derived from an EMBL/GenBank/DDBJ whole genome shotgun (WGS) entry which is preliminary data.</text>
</comment>
<dbReference type="STRING" id="314344.AL013_04655"/>
<dbReference type="Gene3D" id="3.40.50.450">
    <property type="match status" value="1"/>
</dbReference>
<dbReference type="EMBL" id="AATS01000001">
    <property type="protein sequence ID" value="EAU56190.1"/>
    <property type="molecule type" value="Genomic_DNA"/>
</dbReference>
<dbReference type="InterPro" id="IPR052341">
    <property type="entry name" value="LOG_family_nucleotidases"/>
</dbReference>
<dbReference type="InterPro" id="IPR021826">
    <property type="entry name" value="PpnN_C"/>
</dbReference>
<sequence>MSAMFCPCAVSEWQWISEERRMRYEVMDTIIEPYGRLEVLSKLEVVQLLNNSSGGLYQLFRSCSLAVLNCDADLDDGRLLLERYRDFEIHVRQVERGIKLELLNAPAGAFVDGQMIRGIHEHLFSVLRDIVFTHDEINHNPNIDLESSGGITNAVFYILRNAKVLDLIREPRMVVCWGGHAISRNEYDYSKQVGYEMGLRGLDICTGCGPGAMKGPMKGATIGHAKQRNHNGLYLGITEPGIIAAEAPNPIVNNLTIFPDIEKRLEAFVRAGHGVVVFAGGVGTAEEILYLLGILLHPDNSEMPFPLVMTGPESARAYFAQIDDFIGKTLGVEAQQKYQVIINDPVLVAQRMRAGVKQVKEHRKQLGDAYYFNWSLTIAHAFQQPFAPVHENVRNLALHKNQQPWLLAANLRRVFSALVAGNVKDEGIRAIEEYGDFEIHGDAEIMEPVDALLTAFVAQGRMKMSAESYRPCYRIV</sequence>
<dbReference type="Proteomes" id="UP000005297">
    <property type="component" value="Unassembled WGS sequence"/>
</dbReference>
<name>Q0F2V1_9PROT</name>
<gene>
    <name evidence="6" type="ORF">SPV1_05198</name>
</gene>
<dbReference type="eggNOG" id="COG1611">
    <property type="taxonomic scope" value="Bacteria"/>
</dbReference>
<dbReference type="InterPro" id="IPR031100">
    <property type="entry name" value="LOG_fam"/>
</dbReference>
<dbReference type="Pfam" id="PF11892">
    <property type="entry name" value="PpnN_C"/>
    <property type="match status" value="1"/>
</dbReference>
<feature type="domain" description="Pyrimidine/purine nucleotide 5'-monophosphate nucleosidase C-terminal" evidence="4">
    <location>
        <begin position="356"/>
        <end position="476"/>
    </location>
</feature>
<reference evidence="6 7" key="1">
    <citation type="submission" date="2006-09" db="EMBL/GenBank/DDBJ databases">
        <authorList>
            <person name="Emerson D."/>
            <person name="Ferriera S."/>
            <person name="Johnson J."/>
            <person name="Kravitz S."/>
            <person name="Halpern A."/>
            <person name="Remington K."/>
            <person name="Beeson K."/>
            <person name="Tran B."/>
            <person name="Rogers Y.-H."/>
            <person name="Friedman R."/>
            <person name="Venter J.C."/>
        </authorList>
    </citation>
    <scope>NUCLEOTIDE SEQUENCE [LARGE SCALE GENOMIC DNA]</scope>
    <source>
        <strain evidence="6 7">PV-1</strain>
    </source>
</reference>
<proteinExistence type="predicted"/>